<dbReference type="Pfam" id="PF01370">
    <property type="entry name" value="Epimerase"/>
    <property type="match status" value="1"/>
</dbReference>
<comment type="caution">
    <text evidence="2">The sequence shown here is derived from an EMBL/GenBank/DDBJ whole genome shotgun (WGS) entry which is preliminary data.</text>
</comment>
<evidence type="ECO:0000313" key="3">
    <source>
        <dbReference type="Proteomes" id="UP001239462"/>
    </source>
</evidence>
<reference evidence="2 3" key="1">
    <citation type="submission" date="2023-06" db="EMBL/GenBank/DDBJ databases">
        <title>Roseiconus lacunae JC819 isolated from Gulf of Mannar region, Tamil Nadu.</title>
        <authorList>
            <person name="Pk S."/>
            <person name="Ch S."/>
            <person name="Ch V.R."/>
        </authorList>
    </citation>
    <scope>NUCLEOTIDE SEQUENCE [LARGE SCALE GENOMIC DNA]</scope>
    <source>
        <strain evidence="2 3">JC819</strain>
    </source>
</reference>
<dbReference type="SUPFAM" id="SSF51735">
    <property type="entry name" value="NAD(P)-binding Rossmann-fold domains"/>
    <property type="match status" value="1"/>
</dbReference>
<dbReference type="Proteomes" id="UP001239462">
    <property type="component" value="Unassembled WGS sequence"/>
</dbReference>
<keyword evidence="3" id="KW-1185">Reference proteome</keyword>
<accession>A0ABT7PJR4</accession>
<protein>
    <submittedName>
        <fullName evidence="2">NAD(P)-dependent oxidoreductase</fullName>
    </submittedName>
</protein>
<dbReference type="InterPro" id="IPR050177">
    <property type="entry name" value="Lipid_A_modif_metabolic_enz"/>
</dbReference>
<dbReference type="RefSeq" id="WP_289164182.1">
    <property type="nucleotide sequence ID" value="NZ_JASZZN010000009.1"/>
</dbReference>
<proteinExistence type="predicted"/>
<dbReference type="PANTHER" id="PTHR43245:SF13">
    <property type="entry name" value="UDP-D-APIOSE_UDP-D-XYLOSE SYNTHASE 2"/>
    <property type="match status" value="1"/>
</dbReference>
<dbReference type="InterPro" id="IPR036291">
    <property type="entry name" value="NAD(P)-bd_dom_sf"/>
</dbReference>
<organism evidence="2 3">
    <name type="scientific">Roseiconus lacunae</name>
    <dbReference type="NCBI Taxonomy" id="2605694"/>
    <lineage>
        <taxon>Bacteria</taxon>
        <taxon>Pseudomonadati</taxon>
        <taxon>Planctomycetota</taxon>
        <taxon>Planctomycetia</taxon>
        <taxon>Pirellulales</taxon>
        <taxon>Pirellulaceae</taxon>
        <taxon>Roseiconus</taxon>
    </lineage>
</organism>
<name>A0ABT7PJR4_9BACT</name>
<feature type="domain" description="NAD-dependent epimerase/dehydratase" evidence="1">
    <location>
        <begin position="35"/>
        <end position="202"/>
    </location>
</feature>
<dbReference type="InterPro" id="IPR001509">
    <property type="entry name" value="Epimerase_deHydtase"/>
</dbReference>
<dbReference type="EMBL" id="JASZZN010000009">
    <property type="protein sequence ID" value="MDM4016534.1"/>
    <property type="molecule type" value="Genomic_DNA"/>
</dbReference>
<gene>
    <name evidence="2" type="ORF">QTN89_13905</name>
</gene>
<dbReference type="PANTHER" id="PTHR43245">
    <property type="entry name" value="BIFUNCTIONAL POLYMYXIN RESISTANCE PROTEIN ARNA"/>
    <property type="match status" value="1"/>
</dbReference>
<dbReference type="Gene3D" id="3.40.50.720">
    <property type="entry name" value="NAD(P)-binding Rossmann-like Domain"/>
    <property type="match status" value="1"/>
</dbReference>
<evidence type="ECO:0000259" key="1">
    <source>
        <dbReference type="Pfam" id="PF01370"/>
    </source>
</evidence>
<evidence type="ECO:0000313" key="2">
    <source>
        <dbReference type="EMBL" id="MDM4016534.1"/>
    </source>
</evidence>
<sequence length="343" mass="37829">MLPQTFSDEADLERWLCEPSDALIEFCRSLRGRLLILGAGGKMGPTLAVRAQRAIHLANSEATVTAVSRFTNSAARTWLENHGVETYAADLLDRTHVDSLPEADHVIYLVGSKFGTRQNPSRTWAVNTIAPTYCLQRYQTQPIVALSTGNVYPLVSIDSSGSAESDSVGPIGEYANAALARERLFEYFSIENKTPVVLIRLNYAVEARYGVLVDLAIKVHSKQPIDLTQGYFNCIWQGDANDAIIRALPMATSPANVLNLTGDSVLSVRSVADRFGEYFGRDVTFIGQEATTALLNDSSLLHRHFGKPSVDLERMIGWIADWVQRDQPLLGKPTHFEVRDGGF</sequence>